<dbReference type="PROSITE" id="PS50119">
    <property type="entry name" value="ZF_BBOX"/>
    <property type="match status" value="1"/>
</dbReference>
<dbReference type="InterPro" id="IPR017907">
    <property type="entry name" value="Znf_RING_CS"/>
</dbReference>
<dbReference type="PROSITE" id="PS50089">
    <property type="entry name" value="ZF_RING_2"/>
    <property type="match status" value="1"/>
</dbReference>
<dbReference type="GO" id="GO:0045087">
    <property type="term" value="P:innate immune response"/>
    <property type="evidence" value="ECO:0007669"/>
    <property type="project" value="UniProtKB-KW"/>
</dbReference>
<dbReference type="Gene3D" id="3.30.160.60">
    <property type="entry name" value="Classic Zinc Finger"/>
    <property type="match status" value="1"/>
</dbReference>
<dbReference type="PROSITE" id="PS50188">
    <property type="entry name" value="B302_SPRY"/>
    <property type="match status" value="1"/>
</dbReference>
<dbReference type="InterPro" id="IPR051051">
    <property type="entry name" value="E3_ubiq-ligase_TRIM/RNF"/>
</dbReference>
<dbReference type="Gene3D" id="2.60.120.920">
    <property type="match status" value="1"/>
</dbReference>
<evidence type="ECO:0000256" key="5">
    <source>
        <dbReference type="ARBA" id="ARBA00022859"/>
    </source>
</evidence>
<dbReference type="PROSITE" id="PS00518">
    <property type="entry name" value="ZF_RING_1"/>
    <property type="match status" value="1"/>
</dbReference>
<gene>
    <name evidence="11" type="ORF">fugu_001828</name>
</gene>
<evidence type="ECO:0000259" key="8">
    <source>
        <dbReference type="PROSITE" id="PS50089"/>
    </source>
</evidence>
<dbReference type="Gene3D" id="4.10.830.40">
    <property type="match status" value="1"/>
</dbReference>
<dbReference type="Pfam" id="PF13765">
    <property type="entry name" value="PRY"/>
    <property type="match status" value="1"/>
</dbReference>
<evidence type="ECO:0000259" key="10">
    <source>
        <dbReference type="PROSITE" id="PS50188"/>
    </source>
</evidence>
<evidence type="ECO:0000313" key="12">
    <source>
        <dbReference type="Proteomes" id="UP000516260"/>
    </source>
</evidence>
<dbReference type="PANTHER" id="PTHR25465:SF32">
    <property type="entry name" value="BLOODTHIRSTY-RELATED GENE FAMILY, MEMBER 16 ISOFORM X1-RELATED"/>
    <property type="match status" value="1"/>
</dbReference>
<dbReference type="Pfam" id="PF00643">
    <property type="entry name" value="zf-B_box"/>
    <property type="match status" value="1"/>
</dbReference>
<keyword evidence="1" id="KW-0399">Innate immunity</keyword>
<keyword evidence="3 6" id="KW-0863">Zinc-finger</keyword>
<evidence type="ECO:0000259" key="9">
    <source>
        <dbReference type="PROSITE" id="PS50119"/>
    </source>
</evidence>
<evidence type="ECO:0008006" key="13">
    <source>
        <dbReference type="Google" id="ProtNLM"/>
    </source>
</evidence>
<dbReference type="SUPFAM" id="SSF57850">
    <property type="entry name" value="RING/U-box"/>
    <property type="match status" value="1"/>
</dbReference>
<dbReference type="InterPro" id="IPR058030">
    <property type="entry name" value="TRIM8/14/16/25/29/45/65_CC"/>
</dbReference>
<dbReference type="SMART" id="SM00589">
    <property type="entry name" value="PRY"/>
    <property type="match status" value="1"/>
</dbReference>
<protein>
    <recommendedName>
        <fullName evidence="13">E3 ubiquitin-protein ligase TRIM39-like</fullName>
    </recommendedName>
</protein>
<dbReference type="SMART" id="SM00184">
    <property type="entry name" value="RING"/>
    <property type="match status" value="1"/>
</dbReference>
<evidence type="ECO:0000256" key="1">
    <source>
        <dbReference type="ARBA" id="ARBA00022588"/>
    </source>
</evidence>
<dbReference type="AlphaFoldDB" id="A0A4Z2BP02"/>
<keyword evidence="4" id="KW-0862">Zinc</keyword>
<dbReference type="InterPro" id="IPR001870">
    <property type="entry name" value="B30.2/SPRY"/>
</dbReference>
<evidence type="ECO:0000256" key="6">
    <source>
        <dbReference type="PROSITE-ProRule" id="PRU00024"/>
    </source>
</evidence>
<sequence length="516" mass="59152">MSSLLGDGANCSICANVFTEPVATPCGHSFCKACLSEHWSRSDLCHCPVCNKRFHVRPEISSDVTTETPIQLKKRKVISTSGGSGPGEITCDVCVETKLIALKSCLTCLTSFCEAHLEPHLRVPSLMRHKLSEPVQDMEDRTCLKHHRLLELYCREDKVCICLLCSETDHKHHETVLVEEEWALQKETIEFRKAKVKKMIDDRNEKIQEFKRHSELSKEKTLIEIDESEAVFKTLMSHVMDTQEKLKQNIKLKLRKACDKDKAMIEELRNEIEQLERKLSELEDLTQSEDPLQLLQILDTTSVTKNWSRLVLYSDLCVQTVRRALTHLVCTFDAELRTLTKKESITFDPETASHCLVVTEHGKRLKYLRDASPPLVKDPERFTLPRILGSVGFTSGRHYWEVQVGLKTDWDVGVARETVSRRQQTTLTKENGCFAIGKRGADYKVNCTSWLALHLSPRPTHVGVYLDYNEGRLSFYDIDRNVHIFSFTGETFSEKVFPYFYISSWAKKPKPLLITS</sequence>
<dbReference type="InterPro" id="IPR043136">
    <property type="entry name" value="B30.2/SPRY_sf"/>
</dbReference>
<evidence type="ECO:0000256" key="4">
    <source>
        <dbReference type="ARBA" id="ARBA00022833"/>
    </source>
</evidence>
<dbReference type="SMART" id="SM00336">
    <property type="entry name" value="BBOX"/>
    <property type="match status" value="1"/>
</dbReference>
<dbReference type="PANTHER" id="PTHR25465">
    <property type="entry name" value="B-BOX DOMAIN CONTAINING"/>
    <property type="match status" value="1"/>
</dbReference>
<organism evidence="11 12">
    <name type="scientific">Takifugu bimaculatus</name>
    <dbReference type="NCBI Taxonomy" id="433685"/>
    <lineage>
        <taxon>Eukaryota</taxon>
        <taxon>Metazoa</taxon>
        <taxon>Chordata</taxon>
        <taxon>Craniata</taxon>
        <taxon>Vertebrata</taxon>
        <taxon>Euteleostomi</taxon>
        <taxon>Actinopterygii</taxon>
        <taxon>Neopterygii</taxon>
        <taxon>Teleostei</taxon>
        <taxon>Neoteleostei</taxon>
        <taxon>Acanthomorphata</taxon>
        <taxon>Eupercaria</taxon>
        <taxon>Tetraodontiformes</taxon>
        <taxon>Tetradontoidea</taxon>
        <taxon>Tetraodontidae</taxon>
        <taxon>Takifugu</taxon>
    </lineage>
</organism>
<dbReference type="GO" id="GO:0008270">
    <property type="term" value="F:zinc ion binding"/>
    <property type="evidence" value="ECO:0007669"/>
    <property type="project" value="UniProtKB-KW"/>
</dbReference>
<evidence type="ECO:0000313" key="11">
    <source>
        <dbReference type="EMBL" id="TNM93652.1"/>
    </source>
</evidence>
<dbReference type="InterPro" id="IPR003879">
    <property type="entry name" value="Butyrophylin_SPRY"/>
</dbReference>
<reference evidence="11 12" key="1">
    <citation type="submission" date="2019-04" db="EMBL/GenBank/DDBJ databases">
        <title>The sequence and de novo assembly of Takifugu bimaculatus genome using PacBio and Hi-C technologies.</title>
        <authorList>
            <person name="Xu P."/>
            <person name="Liu B."/>
            <person name="Zhou Z."/>
        </authorList>
    </citation>
    <scope>NUCLEOTIDE SEQUENCE [LARGE SCALE GENOMIC DNA]</scope>
    <source>
        <strain evidence="11">TB-2018</strain>
        <tissue evidence="11">Muscle</tissue>
    </source>
</reference>
<dbReference type="Pfam" id="PF00622">
    <property type="entry name" value="SPRY"/>
    <property type="match status" value="1"/>
</dbReference>
<dbReference type="InterPro" id="IPR027370">
    <property type="entry name" value="Znf-RING_euk"/>
</dbReference>
<dbReference type="SMART" id="SM00449">
    <property type="entry name" value="SPRY"/>
    <property type="match status" value="1"/>
</dbReference>
<keyword evidence="12" id="KW-1185">Reference proteome</keyword>
<dbReference type="EMBL" id="SWLE01000012">
    <property type="protein sequence ID" value="TNM93652.1"/>
    <property type="molecule type" value="Genomic_DNA"/>
</dbReference>
<evidence type="ECO:0000256" key="3">
    <source>
        <dbReference type="ARBA" id="ARBA00022771"/>
    </source>
</evidence>
<dbReference type="SUPFAM" id="SSF49899">
    <property type="entry name" value="Concanavalin A-like lectins/glucanases"/>
    <property type="match status" value="1"/>
</dbReference>
<dbReference type="InterPro" id="IPR006574">
    <property type="entry name" value="PRY"/>
</dbReference>
<dbReference type="GO" id="GO:0005737">
    <property type="term" value="C:cytoplasm"/>
    <property type="evidence" value="ECO:0007669"/>
    <property type="project" value="UniProtKB-ARBA"/>
</dbReference>
<dbReference type="InterPro" id="IPR013320">
    <property type="entry name" value="ConA-like_dom_sf"/>
</dbReference>
<feature type="domain" description="B box-type" evidence="9">
    <location>
        <begin position="138"/>
        <end position="178"/>
    </location>
</feature>
<keyword evidence="2" id="KW-0479">Metal-binding</keyword>
<name>A0A4Z2BP02_9TELE</name>
<proteinExistence type="predicted"/>
<dbReference type="InterPro" id="IPR003877">
    <property type="entry name" value="SPRY_dom"/>
</dbReference>
<feature type="domain" description="RING-type" evidence="8">
    <location>
        <begin position="11"/>
        <end position="51"/>
    </location>
</feature>
<dbReference type="FunFam" id="2.60.120.920:FF:000004">
    <property type="entry name" value="Butyrophilin subfamily 1 member A1"/>
    <property type="match status" value="1"/>
</dbReference>
<dbReference type="InterPro" id="IPR013083">
    <property type="entry name" value="Znf_RING/FYVE/PHD"/>
</dbReference>
<dbReference type="InterPro" id="IPR000315">
    <property type="entry name" value="Znf_B-box"/>
</dbReference>
<accession>A0A4Z2BP02</accession>
<dbReference type="CDD" id="cd19769">
    <property type="entry name" value="Bbox2_TRIM16-like"/>
    <property type="match status" value="1"/>
</dbReference>
<comment type="caution">
    <text evidence="11">The sequence shown here is derived from an EMBL/GenBank/DDBJ whole genome shotgun (WGS) entry which is preliminary data.</text>
</comment>
<feature type="coiled-coil region" evidence="7">
    <location>
        <begin position="251"/>
        <end position="288"/>
    </location>
</feature>
<dbReference type="Proteomes" id="UP000516260">
    <property type="component" value="Chromosome 2"/>
</dbReference>
<keyword evidence="5" id="KW-0391">Immunity</keyword>
<dbReference type="CDD" id="cd13733">
    <property type="entry name" value="SPRY_PRY_C-I_1"/>
    <property type="match status" value="1"/>
</dbReference>
<feature type="domain" description="B30.2/SPRY" evidence="10">
    <location>
        <begin position="324"/>
        <end position="516"/>
    </location>
</feature>
<keyword evidence="7" id="KW-0175">Coiled coil</keyword>
<dbReference type="SUPFAM" id="SSF57845">
    <property type="entry name" value="B-box zinc-binding domain"/>
    <property type="match status" value="1"/>
</dbReference>
<dbReference type="Pfam" id="PF25600">
    <property type="entry name" value="TRIM_CC"/>
    <property type="match status" value="1"/>
</dbReference>
<dbReference type="Pfam" id="PF13445">
    <property type="entry name" value="zf-RING_UBOX"/>
    <property type="match status" value="1"/>
</dbReference>
<dbReference type="Gene3D" id="3.30.40.10">
    <property type="entry name" value="Zinc/RING finger domain, C3HC4 (zinc finger)"/>
    <property type="match status" value="1"/>
</dbReference>
<evidence type="ECO:0000256" key="2">
    <source>
        <dbReference type="ARBA" id="ARBA00022723"/>
    </source>
</evidence>
<dbReference type="PRINTS" id="PR01407">
    <property type="entry name" value="BUTYPHLNCDUF"/>
</dbReference>
<dbReference type="InterPro" id="IPR001841">
    <property type="entry name" value="Znf_RING"/>
</dbReference>
<evidence type="ECO:0000256" key="7">
    <source>
        <dbReference type="SAM" id="Coils"/>
    </source>
</evidence>